<dbReference type="Pfam" id="PF01253">
    <property type="entry name" value="SUI1"/>
    <property type="match status" value="1"/>
</dbReference>
<dbReference type="InterPro" id="IPR039759">
    <property type="entry name" value="eIF2D_SUI1"/>
</dbReference>
<dbReference type="InterPro" id="IPR039757">
    <property type="entry name" value="EIF2D"/>
</dbReference>
<dbReference type="GO" id="GO:0003743">
    <property type="term" value="F:translation initiation factor activity"/>
    <property type="evidence" value="ECO:0007669"/>
    <property type="project" value="UniProtKB-KW"/>
</dbReference>
<evidence type="ECO:0000256" key="1">
    <source>
        <dbReference type="ARBA" id="ARBA00010359"/>
    </source>
</evidence>
<dbReference type="PANTHER" id="PTHR12217:SF4">
    <property type="entry name" value="EUKARYOTIC TRANSLATION INITIATION FACTOR 2D"/>
    <property type="match status" value="1"/>
</dbReference>
<dbReference type="OrthoDB" id="199771at2759"/>
<evidence type="ECO:0000259" key="5">
    <source>
        <dbReference type="PROSITE" id="PS51925"/>
    </source>
</evidence>
<dbReference type="InParanoid" id="D6RPX2"/>
<dbReference type="KEGG" id="cci:CC1G_15293"/>
<dbReference type="RefSeq" id="XP_002910386.1">
    <property type="nucleotide sequence ID" value="XM_002910340.1"/>
</dbReference>
<dbReference type="CDD" id="cd11608">
    <property type="entry name" value="eIF2D_C"/>
    <property type="match status" value="1"/>
</dbReference>
<organism evidence="6 7">
    <name type="scientific">Coprinopsis cinerea (strain Okayama-7 / 130 / ATCC MYA-4618 / FGSC 9003)</name>
    <name type="common">Inky cap fungus</name>
    <name type="synonym">Hormographiella aspergillata</name>
    <dbReference type="NCBI Taxonomy" id="240176"/>
    <lineage>
        <taxon>Eukaryota</taxon>
        <taxon>Fungi</taxon>
        <taxon>Dikarya</taxon>
        <taxon>Basidiomycota</taxon>
        <taxon>Agaricomycotina</taxon>
        <taxon>Agaricomycetes</taxon>
        <taxon>Agaricomycetidae</taxon>
        <taxon>Agaricales</taxon>
        <taxon>Agaricineae</taxon>
        <taxon>Psathyrellaceae</taxon>
        <taxon>Coprinopsis</taxon>
    </lineage>
</organism>
<name>D6RPX2_COPC7</name>
<dbReference type="Gene3D" id="3.10.400.20">
    <property type="match status" value="1"/>
</dbReference>
<dbReference type="InterPro" id="IPR015947">
    <property type="entry name" value="PUA-like_sf"/>
</dbReference>
<dbReference type="SUPFAM" id="SSF55159">
    <property type="entry name" value="eIF1-like"/>
    <property type="match status" value="1"/>
</dbReference>
<dbReference type="HOGENOM" id="CLU_012487_1_1_1"/>
<dbReference type="Pfam" id="PF25304">
    <property type="entry name" value="WHD_eIF2D"/>
    <property type="match status" value="1"/>
</dbReference>
<dbReference type="SUPFAM" id="SSF88697">
    <property type="entry name" value="PUA domain-like"/>
    <property type="match status" value="1"/>
</dbReference>
<keyword evidence="2" id="KW-0963">Cytoplasm</keyword>
<evidence type="ECO:0000313" key="7">
    <source>
        <dbReference type="Proteomes" id="UP000001861"/>
    </source>
</evidence>
<proteinExistence type="inferred from homology"/>
<dbReference type="SUPFAM" id="SSF47592">
    <property type="entry name" value="SWIB/MDM2 domain"/>
    <property type="match status" value="1"/>
</dbReference>
<dbReference type="Proteomes" id="UP000001861">
    <property type="component" value="Unassembled WGS sequence"/>
</dbReference>
<dbReference type="InterPro" id="IPR001950">
    <property type="entry name" value="SUI1"/>
</dbReference>
<evidence type="ECO:0000313" key="6">
    <source>
        <dbReference type="EMBL" id="EFI26892.1"/>
    </source>
</evidence>
<dbReference type="InterPro" id="IPR057429">
    <property type="entry name" value="WH_eIF2D"/>
</dbReference>
<evidence type="ECO:0000256" key="3">
    <source>
        <dbReference type="SAM" id="MobiDB-lite"/>
    </source>
</evidence>
<comment type="similarity">
    <text evidence="1">Belongs to the eIF2D family.</text>
</comment>
<evidence type="ECO:0000259" key="4">
    <source>
        <dbReference type="PROSITE" id="PS50296"/>
    </source>
</evidence>
<dbReference type="InterPro" id="IPR036877">
    <property type="entry name" value="SUI1_dom_sf"/>
</dbReference>
<dbReference type="InterPro" id="IPR058886">
    <property type="entry name" value="SWIB_eIF2D"/>
</dbReference>
<dbReference type="Pfam" id="PF26291">
    <property type="entry name" value="SWIB_eIF2D"/>
    <property type="match status" value="1"/>
</dbReference>
<dbReference type="OMA" id="MFLKPYR"/>
<comment type="caution">
    <text evidence="6">The sequence shown here is derived from an EMBL/GenBank/DDBJ whole genome shotgun (WGS) entry which is preliminary data.</text>
</comment>
<dbReference type="AlphaFoldDB" id="D6RPX2"/>
<dbReference type="VEuPathDB" id="FungiDB:CC1G_15293"/>
<dbReference type="CDD" id="cd21156">
    <property type="entry name" value="PUA_eIF2d-like"/>
    <property type="match status" value="1"/>
</dbReference>
<dbReference type="PROSITE" id="PS50890">
    <property type="entry name" value="PUA"/>
    <property type="match status" value="1"/>
</dbReference>
<dbReference type="InterPro" id="IPR036885">
    <property type="entry name" value="SWIB_MDM2_dom_sf"/>
</dbReference>
<dbReference type="InterPro" id="IPR048247">
    <property type="entry name" value="eIF2D_N"/>
</dbReference>
<dbReference type="CDD" id="cd11610">
    <property type="entry name" value="eIF2D_N"/>
    <property type="match status" value="1"/>
</dbReference>
<feature type="region of interest" description="Disordered" evidence="3">
    <location>
        <begin position="186"/>
        <end position="235"/>
    </location>
</feature>
<reference evidence="6 7" key="1">
    <citation type="journal article" date="2010" name="Proc. Natl. Acad. Sci. U.S.A.">
        <title>Insights into evolution of multicellular fungi from the assembled chromosomes of the mushroom Coprinopsis cinerea (Coprinus cinereus).</title>
        <authorList>
            <person name="Stajich J.E."/>
            <person name="Wilke S.K."/>
            <person name="Ahren D."/>
            <person name="Au C.H."/>
            <person name="Birren B.W."/>
            <person name="Borodovsky M."/>
            <person name="Burns C."/>
            <person name="Canback B."/>
            <person name="Casselton L.A."/>
            <person name="Cheng C.K."/>
            <person name="Deng J."/>
            <person name="Dietrich F.S."/>
            <person name="Fargo D.C."/>
            <person name="Farman M.L."/>
            <person name="Gathman A.C."/>
            <person name="Goldberg J."/>
            <person name="Guigo R."/>
            <person name="Hoegger P.J."/>
            <person name="Hooker J.B."/>
            <person name="Huggins A."/>
            <person name="James T.Y."/>
            <person name="Kamada T."/>
            <person name="Kilaru S."/>
            <person name="Kodira C."/>
            <person name="Kues U."/>
            <person name="Kupfer D."/>
            <person name="Kwan H.S."/>
            <person name="Lomsadze A."/>
            <person name="Li W."/>
            <person name="Lilly W.W."/>
            <person name="Ma L.J."/>
            <person name="Mackey A.J."/>
            <person name="Manning G."/>
            <person name="Martin F."/>
            <person name="Muraguchi H."/>
            <person name="Natvig D.O."/>
            <person name="Palmerini H."/>
            <person name="Ramesh M.A."/>
            <person name="Rehmeyer C.J."/>
            <person name="Roe B.A."/>
            <person name="Shenoy N."/>
            <person name="Stanke M."/>
            <person name="Ter-Hovhannisyan V."/>
            <person name="Tunlid A."/>
            <person name="Velagapudi R."/>
            <person name="Vision T.J."/>
            <person name="Zeng Q."/>
            <person name="Zolan M.E."/>
            <person name="Pukkila P.J."/>
        </authorList>
    </citation>
    <scope>NUCLEOTIDE SEQUENCE [LARGE SCALE GENOMIC DNA]</scope>
    <source>
        <strain evidence="7">Okayama-7 / 130 / ATCC MYA-4618 / FGSC 9003</strain>
    </source>
</reference>
<keyword evidence="6" id="KW-0648">Protein biosynthesis</keyword>
<dbReference type="InterPro" id="IPR041366">
    <property type="entry name" value="Pre-PUA"/>
</dbReference>
<dbReference type="eggNOG" id="KOG2522">
    <property type="taxonomic scope" value="Eukaryota"/>
</dbReference>
<dbReference type="Pfam" id="PF26292">
    <property type="entry name" value="PUA_elF2D"/>
    <property type="match status" value="1"/>
</dbReference>
<keyword evidence="6" id="KW-0396">Initiation factor</keyword>
<dbReference type="InterPro" id="IPR003121">
    <property type="entry name" value="SWIB_MDM2_domain"/>
</dbReference>
<feature type="domain" description="SUI1" evidence="4">
    <location>
        <begin position="522"/>
        <end position="598"/>
    </location>
</feature>
<dbReference type="STRING" id="240176.D6RPX2"/>
<keyword evidence="7" id="KW-1185">Reference proteome</keyword>
<dbReference type="PROSITE" id="PS51925">
    <property type="entry name" value="SWIB_MDM2"/>
    <property type="match status" value="1"/>
</dbReference>
<feature type="domain" description="DM2" evidence="5">
    <location>
        <begin position="404"/>
        <end position="487"/>
    </location>
</feature>
<dbReference type="EMBL" id="AACS02000010">
    <property type="protein sequence ID" value="EFI26892.1"/>
    <property type="molecule type" value="Genomic_DNA"/>
</dbReference>
<evidence type="ECO:0000256" key="2">
    <source>
        <dbReference type="ARBA" id="ARBA00022490"/>
    </source>
</evidence>
<gene>
    <name evidence="6" type="ORF">CC1G_15293</name>
</gene>
<accession>D6RPX2</accession>
<dbReference type="Pfam" id="PF17832">
    <property type="entry name" value="Pre-PUA"/>
    <property type="match status" value="1"/>
</dbReference>
<protein>
    <submittedName>
        <fullName evidence="6">Eukaryotic translation initiation factor SUI1 family protein</fullName>
    </submittedName>
</protein>
<dbReference type="InterPro" id="IPR048248">
    <property type="entry name" value="PUA_eIF2d-like"/>
</dbReference>
<dbReference type="GO" id="GO:0001731">
    <property type="term" value="P:formation of translation preinitiation complex"/>
    <property type="evidence" value="ECO:0007669"/>
    <property type="project" value="InterPro"/>
</dbReference>
<dbReference type="Gene3D" id="3.30.780.10">
    <property type="entry name" value="SUI1-like domain"/>
    <property type="match status" value="1"/>
</dbReference>
<sequence>MFKKAFGNLKTSAPLRSSDRRKLKQKVVSAYGISPEDGDLLVPDGLESLKFTTHLDEPGILYLSSAGDPLWFTVGKGSEDLIPTTYTLWKKPDLLPFLSTPEPVIPILCGGADLMIPGVIHRPRSLAAGQLVCIRKYSRKDGVPELSVPLAVGSMALPSDQIETGQEKGKAVHVLHVWKDHLWELGSKPDVPPGEPLQSKEEPSESGDAPETVAQSEAPQGEDAPPQPNITPTDAYISYTPSEVTELLQISLVQAIAVLLSKSSSSTFPIPATQFYTNYILPSRPAFPTYVLAPASLGADASKTGEERPHIDPQDINIKASSHKSLTTFLKAADKQGLITTKSPQKHSQQSDLLILSVASKHPLVAAHKPYASVKDIEQKAAKKAERENKDREAEAHREIEVKELLKPHLVTVDLFSAMGADPKQLYMPSEVRSVIFNYVTSNDLVNANDKAYINLDQVLAACVAAKSSGKSKGKGVDAGVSIDFMKRDELVKQVTSKMQSWYEIHVPGKDVVQKKGTLKPIQVVMKIRQGRKASTLITGFEPFLVVNGDDMAEDLRKTCAGATSVSPVAGKPAGSGLEVLVQGKQSSAVLEYLTGKGIPKRWIEVSDLVGQLWDQ</sequence>
<dbReference type="GeneID" id="9379073"/>
<dbReference type="PANTHER" id="PTHR12217">
    <property type="entry name" value="EUKARYOTIC TRANSLATION INITIATION FACTOR 2D"/>
    <property type="match status" value="1"/>
</dbReference>
<dbReference type="PROSITE" id="PS50296">
    <property type="entry name" value="SUI1"/>
    <property type="match status" value="1"/>
</dbReference>